<name>A0ACC2K9K2_PERAE</name>
<evidence type="ECO:0000313" key="1">
    <source>
        <dbReference type="EMBL" id="KAJ8617765.1"/>
    </source>
</evidence>
<proteinExistence type="predicted"/>
<sequence>MEVIRSPLQWVRFYGVPAQARREGVFRLLGDCLGRTVEVDSKTVSKEELTFGRVKILSGKVCKVSKQIHLWVDNLQFVVVVEEGDLTGGITTPPEKDRGGSSYSPSDRVFDQGHEVEDGDHSFPDPGLHSGSELRRASDFITSNGNPGSVVASQKLHHANQMGHGVSNGPGLFSVLKRADHKYRLASSSGDYSSVRPRALTSLSGGELAPCSMELTSTIEGASSASDNTRPTLADSKSNKLGSVLRLIGQIYTDSQRR</sequence>
<dbReference type="Proteomes" id="UP001234297">
    <property type="component" value="Chromosome 4"/>
</dbReference>
<comment type="caution">
    <text evidence="1">The sequence shown here is derived from an EMBL/GenBank/DDBJ whole genome shotgun (WGS) entry which is preliminary data.</text>
</comment>
<protein>
    <submittedName>
        <fullName evidence="1">Uncharacterized protein</fullName>
    </submittedName>
</protein>
<reference evidence="1 2" key="1">
    <citation type="journal article" date="2022" name="Hortic Res">
        <title>A haplotype resolved chromosomal level avocado genome allows analysis of novel avocado genes.</title>
        <authorList>
            <person name="Nath O."/>
            <person name="Fletcher S.J."/>
            <person name="Hayward A."/>
            <person name="Shaw L.M."/>
            <person name="Masouleh A.K."/>
            <person name="Furtado A."/>
            <person name="Henry R.J."/>
            <person name="Mitter N."/>
        </authorList>
    </citation>
    <scope>NUCLEOTIDE SEQUENCE [LARGE SCALE GENOMIC DNA]</scope>
    <source>
        <strain evidence="2">cv. Hass</strain>
    </source>
</reference>
<accession>A0ACC2K9K2</accession>
<dbReference type="EMBL" id="CM056812">
    <property type="protein sequence ID" value="KAJ8617765.1"/>
    <property type="molecule type" value="Genomic_DNA"/>
</dbReference>
<evidence type="ECO:0000313" key="2">
    <source>
        <dbReference type="Proteomes" id="UP001234297"/>
    </source>
</evidence>
<gene>
    <name evidence="1" type="ORF">MRB53_013951</name>
</gene>
<keyword evidence="2" id="KW-1185">Reference proteome</keyword>
<organism evidence="1 2">
    <name type="scientific">Persea americana</name>
    <name type="common">Avocado</name>
    <dbReference type="NCBI Taxonomy" id="3435"/>
    <lineage>
        <taxon>Eukaryota</taxon>
        <taxon>Viridiplantae</taxon>
        <taxon>Streptophyta</taxon>
        <taxon>Embryophyta</taxon>
        <taxon>Tracheophyta</taxon>
        <taxon>Spermatophyta</taxon>
        <taxon>Magnoliopsida</taxon>
        <taxon>Magnoliidae</taxon>
        <taxon>Laurales</taxon>
        <taxon>Lauraceae</taxon>
        <taxon>Persea</taxon>
    </lineage>
</organism>